<organism evidence="3 4">
    <name type="scientific">Poecilia mexicana</name>
    <dbReference type="NCBI Taxonomy" id="48701"/>
    <lineage>
        <taxon>Eukaryota</taxon>
        <taxon>Metazoa</taxon>
        <taxon>Chordata</taxon>
        <taxon>Craniata</taxon>
        <taxon>Vertebrata</taxon>
        <taxon>Euteleostomi</taxon>
        <taxon>Actinopterygii</taxon>
        <taxon>Neopterygii</taxon>
        <taxon>Teleostei</taxon>
        <taxon>Neoteleostei</taxon>
        <taxon>Acanthomorphata</taxon>
        <taxon>Ovalentaria</taxon>
        <taxon>Atherinomorphae</taxon>
        <taxon>Cyprinodontiformes</taxon>
        <taxon>Poeciliidae</taxon>
        <taxon>Poeciliinae</taxon>
        <taxon>Poecilia</taxon>
    </lineage>
</organism>
<name>A0A3B3Y9I6_9TELE</name>
<accession>A0A3B3Y9I6</accession>
<reference evidence="3" key="2">
    <citation type="submission" date="2025-09" db="UniProtKB">
        <authorList>
            <consortium name="Ensembl"/>
        </authorList>
    </citation>
    <scope>IDENTIFICATION</scope>
</reference>
<evidence type="ECO:0000256" key="1">
    <source>
        <dbReference type="SAM" id="MobiDB-lite"/>
    </source>
</evidence>
<sequence>MRERLGETSRKRKMKFEALALKVLVEETCAHSGELKQKHLSVARRNAIWEAICEKVNAVSRTRRSPDEVKRRWQDFRRRTKEKLSLNKSTSSKSIGAPVEEIPLTTTEQTLLETFCDEQIVGIQGCDSQKILISLFLAGESLSDGRKSPPSSTGVPTSENCPAEPRRCPDCDDVDLERMQERNQTDSLQAIAQEIRAVANVARAFRRDAQAIVAHTRQLVSAVTGLTMAVNALAGVGGSIPSPAPPLNEVVGERTSARRGNLRKRKAPNKNIVLKKRK</sequence>
<dbReference type="Pfam" id="PF13873">
    <property type="entry name" value="Myb_DNA-bind_5"/>
    <property type="match status" value="1"/>
</dbReference>
<dbReference type="Ensembl" id="ENSPMET00000009197.1">
    <property type="protein sequence ID" value="ENSPMEP00000023823.1"/>
    <property type="gene ID" value="ENSPMEG00000005682.1"/>
</dbReference>
<feature type="region of interest" description="Disordered" evidence="1">
    <location>
        <begin position="238"/>
        <end position="278"/>
    </location>
</feature>
<evidence type="ECO:0000259" key="2">
    <source>
        <dbReference type="Pfam" id="PF13873"/>
    </source>
</evidence>
<dbReference type="AlphaFoldDB" id="A0A3B3Y9I6"/>
<protein>
    <recommendedName>
        <fullName evidence="2">Myb/SANT-like DNA-binding domain-containing protein</fullName>
    </recommendedName>
</protein>
<dbReference type="PANTHER" id="PTHR23098">
    <property type="entry name" value="AGAP001331-PA-RELATED"/>
    <property type="match status" value="1"/>
</dbReference>
<dbReference type="GO" id="GO:0005634">
    <property type="term" value="C:nucleus"/>
    <property type="evidence" value="ECO:0007669"/>
    <property type="project" value="TreeGrafter"/>
</dbReference>
<proteinExistence type="predicted"/>
<feature type="compositionally biased region" description="Basic residues" evidence="1">
    <location>
        <begin position="260"/>
        <end position="278"/>
    </location>
</feature>
<feature type="compositionally biased region" description="Polar residues" evidence="1">
    <location>
        <begin position="149"/>
        <end position="160"/>
    </location>
</feature>
<evidence type="ECO:0000313" key="3">
    <source>
        <dbReference type="Ensembl" id="ENSPMEP00000023823.1"/>
    </source>
</evidence>
<keyword evidence="4" id="KW-1185">Reference proteome</keyword>
<feature type="domain" description="Myb/SANT-like DNA-binding" evidence="2">
    <location>
        <begin position="12"/>
        <end position="84"/>
    </location>
</feature>
<evidence type="ECO:0000313" key="4">
    <source>
        <dbReference type="Proteomes" id="UP000261480"/>
    </source>
</evidence>
<dbReference type="PANTHER" id="PTHR23098:SF16">
    <property type="entry name" value="REGULATORY PROTEIN ZESTE"/>
    <property type="match status" value="1"/>
</dbReference>
<dbReference type="InterPro" id="IPR028002">
    <property type="entry name" value="Myb_DNA-bind_5"/>
</dbReference>
<feature type="region of interest" description="Disordered" evidence="1">
    <location>
        <begin position="143"/>
        <end position="166"/>
    </location>
</feature>
<dbReference type="Proteomes" id="UP000261480">
    <property type="component" value="Unplaced"/>
</dbReference>
<reference evidence="3" key="1">
    <citation type="submission" date="2025-08" db="UniProtKB">
        <authorList>
            <consortium name="Ensembl"/>
        </authorList>
    </citation>
    <scope>IDENTIFICATION</scope>
</reference>